<sequence length="385" mass="43909">MNHNDDRDKHLIEQLNQLPKIEDKRSKEEIYQRISSAQHTKKSHKIFPVLGLVTAVAILFFMIAPSIMDRNQQEMSDKSVNDVKQFNQESKEESGLGLEGEEQDMAGQGNILEKQDSSTVNSSLVVNETESSDQLVYAAVAEKQMQYIIPLTFIVPDSSVNEAYNQLDQLIATTNQDNDIYLFRDIKYQFDEENNQVSLNLPNGFSLGNGTATTGMFQRMLAVMFQPYQIERVKFTGNLDNVDFGEMGRVKEMSIKETKTFSYKLYDQAAQKRLIQVPNEEHETIVDAINKLKTSEESYHVERTIPKDMQFSIHSNDQSLRLEFRNDSSLTNNEEGITMIESILMTAKSYGYVEVQFENASIERVGEYDLTKPIPVPVAANPIKK</sequence>
<dbReference type="RefSeq" id="WP_166530088.1">
    <property type="nucleotide sequence ID" value="NZ_JAGSOT010000012.1"/>
</dbReference>
<organism evidence="2 3">
    <name type="scientific">Virgibacillus salarius</name>
    <dbReference type="NCBI Taxonomy" id="447199"/>
    <lineage>
        <taxon>Bacteria</taxon>
        <taxon>Bacillati</taxon>
        <taxon>Bacillota</taxon>
        <taxon>Bacilli</taxon>
        <taxon>Bacillales</taxon>
        <taxon>Bacillaceae</taxon>
        <taxon>Virgibacillus</taxon>
    </lineage>
</organism>
<keyword evidence="3" id="KW-1185">Reference proteome</keyword>
<evidence type="ECO:0008006" key="4">
    <source>
        <dbReference type="Google" id="ProtNLM"/>
    </source>
</evidence>
<gene>
    <name evidence="2" type="ORF">KCX74_05650</name>
</gene>
<dbReference type="Proteomes" id="UP000675284">
    <property type="component" value="Unassembled WGS sequence"/>
</dbReference>
<comment type="caution">
    <text evidence="2">The sequence shown here is derived from an EMBL/GenBank/DDBJ whole genome shotgun (WGS) entry which is preliminary data.</text>
</comment>
<reference evidence="2" key="1">
    <citation type="submission" date="2021-04" db="EMBL/GenBank/DDBJ databases">
        <title>Isolation and polyphasic classification of algal microorganism.</title>
        <authorList>
            <person name="Wang S."/>
        </authorList>
    </citation>
    <scope>NUCLEOTIDE SEQUENCE</scope>
    <source>
        <strain evidence="2">720a</strain>
    </source>
</reference>
<dbReference type="EMBL" id="JAGSOT010000012">
    <property type="protein sequence ID" value="MBR7795524.1"/>
    <property type="molecule type" value="Genomic_DNA"/>
</dbReference>
<feature type="transmembrane region" description="Helical" evidence="1">
    <location>
        <begin position="46"/>
        <end position="68"/>
    </location>
</feature>
<evidence type="ECO:0000313" key="3">
    <source>
        <dbReference type="Proteomes" id="UP000675284"/>
    </source>
</evidence>
<evidence type="ECO:0000313" key="2">
    <source>
        <dbReference type="EMBL" id="MBR7795524.1"/>
    </source>
</evidence>
<keyword evidence="1" id="KW-0472">Membrane</keyword>
<name>A0A941DUU3_9BACI</name>
<keyword evidence="1" id="KW-1133">Transmembrane helix</keyword>
<keyword evidence="1" id="KW-0812">Transmembrane</keyword>
<accession>A0A941DUU3</accession>
<dbReference type="AlphaFoldDB" id="A0A941DUU3"/>
<evidence type="ECO:0000256" key="1">
    <source>
        <dbReference type="SAM" id="Phobius"/>
    </source>
</evidence>
<proteinExistence type="predicted"/>
<protein>
    <recommendedName>
        <fullName evidence="4">GerMN domain-containing protein</fullName>
    </recommendedName>
</protein>